<accession>A0AAD6HS20</accession>
<protein>
    <submittedName>
        <fullName evidence="2">Ribonuclease H-like domain-containing protein</fullName>
    </submittedName>
</protein>
<dbReference type="AlphaFoldDB" id="A0AAD6HS20"/>
<dbReference type="Proteomes" id="UP001215712">
    <property type="component" value="Unassembled WGS sequence"/>
</dbReference>
<dbReference type="GO" id="GO:0003676">
    <property type="term" value="F:nucleic acid binding"/>
    <property type="evidence" value="ECO:0007669"/>
    <property type="project" value="InterPro"/>
</dbReference>
<evidence type="ECO:0000313" key="2">
    <source>
        <dbReference type="EMBL" id="KAJ5733762.1"/>
    </source>
</evidence>
<dbReference type="InterPro" id="IPR012337">
    <property type="entry name" value="RNaseH-like_sf"/>
</dbReference>
<gene>
    <name evidence="2" type="ORF">N7493_002548</name>
</gene>
<reference evidence="2" key="1">
    <citation type="journal article" date="2023" name="IMA Fungus">
        <title>Comparative genomic study of the Penicillium genus elucidates a diverse pangenome and 15 lateral gene transfer events.</title>
        <authorList>
            <person name="Petersen C."/>
            <person name="Sorensen T."/>
            <person name="Nielsen M.R."/>
            <person name="Sondergaard T.E."/>
            <person name="Sorensen J.L."/>
            <person name="Fitzpatrick D.A."/>
            <person name="Frisvad J.C."/>
            <person name="Nielsen K.L."/>
        </authorList>
    </citation>
    <scope>NUCLEOTIDE SEQUENCE</scope>
    <source>
        <strain evidence="2">IBT 17514</strain>
    </source>
</reference>
<evidence type="ECO:0000313" key="3">
    <source>
        <dbReference type="Proteomes" id="UP001215712"/>
    </source>
</evidence>
<dbReference type="Pfam" id="PF00075">
    <property type="entry name" value="RNase_H"/>
    <property type="match status" value="1"/>
</dbReference>
<comment type="caution">
    <text evidence="2">The sequence shown here is derived from an EMBL/GenBank/DDBJ whole genome shotgun (WGS) entry which is preliminary data.</text>
</comment>
<dbReference type="EMBL" id="JAQJAN010000003">
    <property type="protein sequence ID" value="KAJ5733762.1"/>
    <property type="molecule type" value="Genomic_DNA"/>
</dbReference>
<dbReference type="SUPFAM" id="SSF53098">
    <property type="entry name" value="Ribonuclease H-like"/>
    <property type="match status" value="1"/>
</dbReference>
<reference evidence="2" key="2">
    <citation type="submission" date="2023-01" db="EMBL/GenBank/DDBJ databases">
        <authorList>
            <person name="Petersen C."/>
        </authorList>
    </citation>
    <scope>NUCLEOTIDE SEQUENCE</scope>
    <source>
        <strain evidence="2">IBT 17514</strain>
    </source>
</reference>
<dbReference type="InterPro" id="IPR002156">
    <property type="entry name" value="RNaseH_domain"/>
</dbReference>
<feature type="domain" description="RNase H type-1" evidence="1">
    <location>
        <begin position="150"/>
        <end position="316"/>
    </location>
</feature>
<name>A0AAD6HS20_9EURO</name>
<dbReference type="GO" id="GO:0004523">
    <property type="term" value="F:RNA-DNA hybrid ribonuclease activity"/>
    <property type="evidence" value="ECO:0007669"/>
    <property type="project" value="InterPro"/>
</dbReference>
<organism evidence="2 3">
    <name type="scientific">Penicillium malachiteum</name>
    <dbReference type="NCBI Taxonomy" id="1324776"/>
    <lineage>
        <taxon>Eukaryota</taxon>
        <taxon>Fungi</taxon>
        <taxon>Dikarya</taxon>
        <taxon>Ascomycota</taxon>
        <taxon>Pezizomycotina</taxon>
        <taxon>Eurotiomycetes</taxon>
        <taxon>Eurotiomycetidae</taxon>
        <taxon>Eurotiales</taxon>
        <taxon>Aspergillaceae</taxon>
        <taxon>Penicillium</taxon>
    </lineage>
</organism>
<proteinExistence type="predicted"/>
<dbReference type="InterPro" id="IPR036397">
    <property type="entry name" value="RNaseH_sf"/>
</dbReference>
<evidence type="ECO:0000259" key="1">
    <source>
        <dbReference type="PROSITE" id="PS50879"/>
    </source>
</evidence>
<keyword evidence="3" id="KW-1185">Reference proteome</keyword>
<dbReference type="PROSITE" id="PS50879">
    <property type="entry name" value="RNASE_H_1"/>
    <property type="match status" value="1"/>
</dbReference>
<dbReference type="Gene3D" id="3.30.420.10">
    <property type="entry name" value="Ribonuclease H-like superfamily/Ribonuclease H"/>
    <property type="match status" value="1"/>
</dbReference>
<sequence length="329" mass="37108">MASIACEMPVHSATTIKLPNGRLVCNRHWLVICPDCEVDLRADKENEDIDMTELEKGRAKFYDGCDKPPYPGGELQGFWHSGQKLEEREKDSCTVVVRPGPPFGTELRFGYGEKVPGIYFLRGKNETPASLFPDQIVHKTSRHRFVNRYDATEFLIYTRGRWEARMNSTGGCAFAFRYPTKPTGKSGFVSFPMEVEGPAGSRDPADPLRVELRAMIAALRFRDWTEDKFKTLILATDNNIVGSSVTTCIPGWQARNWKTNSKKPVLHIDLWQCFLGEVERYHEAGLAIKIWHVPPASTGGIRTHAYCAMSTEPPEKFGDIIPEGPIRGW</sequence>